<name>A0A1E3X7T0_9BACT</name>
<proteinExistence type="predicted"/>
<dbReference type="InterPro" id="IPR000415">
    <property type="entry name" value="Nitroreductase-like"/>
</dbReference>
<dbReference type="InterPro" id="IPR052544">
    <property type="entry name" value="Bacteriocin_Proc_Enz"/>
</dbReference>
<dbReference type="NCBIfam" id="TIGR03605">
    <property type="entry name" value="antibiot_sagB"/>
    <property type="match status" value="1"/>
</dbReference>
<dbReference type="PANTHER" id="PTHR43745">
    <property type="entry name" value="NITROREDUCTASE MJ1384-RELATED"/>
    <property type="match status" value="1"/>
</dbReference>
<dbReference type="PATRIC" id="fig|1872076.5.peg.3789"/>
<dbReference type="InterPro" id="IPR029479">
    <property type="entry name" value="Nitroreductase"/>
</dbReference>
<evidence type="ECO:0000313" key="2">
    <source>
        <dbReference type="EMBL" id="ODS31701.1"/>
    </source>
</evidence>
<dbReference type="SUPFAM" id="SSF55469">
    <property type="entry name" value="FMN-dependent nitroreductase-like"/>
    <property type="match status" value="1"/>
</dbReference>
<dbReference type="EMBL" id="MAYW01000100">
    <property type="protein sequence ID" value="ODS31701.1"/>
    <property type="molecule type" value="Genomic_DNA"/>
</dbReference>
<dbReference type="Proteomes" id="UP000094056">
    <property type="component" value="Unassembled WGS sequence"/>
</dbReference>
<sequence>MTVFAFTLIFHLIKSSIKVKNMKMRIDNTMQKTLLIAITVFALLLIHFSPIYGQDVEKELSIGERFHHETSLTWRGVIGDLFRSKPKKPPQFKNYPDAEVTKLPKPGYRGIPLEEAIEKRRSVRNYSRIPITLSQLSQLLFSAQGITGKIYGQPLRTAPSAGALYPFEIYVIANNVEGLSQGIYHYAVLNHTLELIKTGNFRKEITSAGLKQEMLGDADITFVLSAIFDRVRHKYGERGFRYVYMEAGHISQNFYLQAVSLGLGSVSVGAFLDNNVNQLIGVDGQKEAVIYMHAVGTL</sequence>
<organism evidence="2 3">
    <name type="scientific">Candidatus Scalindua rubra</name>
    <dbReference type="NCBI Taxonomy" id="1872076"/>
    <lineage>
        <taxon>Bacteria</taxon>
        <taxon>Pseudomonadati</taxon>
        <taxon>Planctomycetota</taxon>
        <taxon>Candidatus Brocadiia</taxon>
        <taxon>Candidatus Brocadiales</taxon>
        <taxon>Candidatus Scalinduaceae</taxon>
        <taxon>Candidatus Scalindua</taxon>
    </lineage>
</organism>
<dbReference type="CDD" id="cd02142">
    <property type="entry name" value="McbC_SagB-like_oxidoreductase"/>
    <property type="match status" value="1"/>
</dbReference>
<comment type="caution">
    <text evidence="2">The sequence shown here is derived from an EMBL/GenBank/DDBJ whole genome shotgun (WGS) entry which is preliminary data.</text>
</comment>
<protein>
    <recommendedName>
        <fullName evidence="1">Nitroreductase domain-containing protein</fullName>
    </recommendedName>
</protein>
<evidence type="ECO:0000313" key="3">
    <source>
        <dbReference type="Proteomes" id="UP000094056"/>
    </source>
</evidence>
<gene>
    <name evidence="2" type="ORF">SCARUB_03189</name>
</gene>
<dbReference type="Pfam" id="PF00881">
    <property type="entry name" value="Nitroreductase"/>
    <property type="match status" value="1"/>
</dbReference>
<accession>A0A1E3X7T0</accession>
<dbReference type="Gene3D" id="3.40.109.10">
    <property type="entry name" value="NADH Oxidase"/>
    <property type="match status" value="1"/>
</dbReference>
<feature type="domain" description="Nitroreductase" evidence="1">
    <location>
        <begin position="117"/>
        <end position="296"/>
    </location>
</feature>
<dbReference type="GO" id="GO:0016491">
    <property type="term" value="F:oxidoreductase activity"/>
    <property type="evidence" value="ECO:0007669"/>
    <property type="project" value="InterPro"/>
</dbReference>
<dbReference type="AlphaFoldDB" id="A0A1E3X7T0"/>
<dbReference type="PANTHER" id="PTHR43745:SF2">
    <property type="entry name" value="NITROREDUCTASE MJ1384-RELATED"/>
    <property type="match status" value="1"/>
</dbReference>
<evidence type="ECO:0000259" key="1">
    <source>
        <dbReference type="Pfam" id="PF00881"/>
    </source>
</evidence>
<dbReference type="InterPro" id="IPR020051">
    <property type="entry name" value="SagB-type_dehydrogenase"/>
</dbReference>
<reference evidence="2 3" key="1">
    <citation type="submission" date="2016-07" db="EMBL/GenBank/DDBJ databases">
        <title>Draft genome of Scalindua rubra, obtained from a brine-seawater interface in the Red Sea, sheds light on salt adaptation in anammox bacteria.</title>
        <authorList>
            <person name="Speth D.R."/>
            <person name="Lagkouvardos I."/>
            <person name="Wang Y."/>
            <person name="Qian P.-Y."/>
            <person name="Dutilh B.E."/>
            <person name="Jetten M.S."/>
        </authorList>
    </citation>
    <scope>NUCLEOTIDE SEQUENCE [LARGE SCALE GENOMIC DNA]</scope>
    <source>
        <strain evidence="2">BSI-1</strain>
    </source>
</reference>